<dbReference type="OrthoDB" id="264480at2157"/>
<dbReference type="EMBL" id="AM114193">
    <property type="protein sequence ID" value="CAJ37393.1"/>
    <property type="molecule type" value="Genomic_DNA"/>
</dbReference>
<protein>
    <recommendedName>
        <fullName evidence="8 9">Nicotinamide-nucleotide adenylyltransferase</fullName>
        <ecNumber evidence="8 9">2.7.7.1</ecNumber>
    </recommendedName>
    <alternativeName>
        <fullName evidence="8">NAD(+) diphosphorylase</fullName>
    </alternativeName>
    <alternativeName>
        <fullName evidence="8">NAD(+) pyrophosphorylase</fullName>
    </alternativeName>
    <alternativeName>
        <fullName evidence="8">NMN adenylyltransferase</fullName>
    </alternativeName>
</protein>
<reference evidence="11 12" key="1">
    <citation type="journal article" date="2006" name="Science">
        <title>Genome of rice cluster I archaea -- the key methane producers in the rice rhizosphere.</title>
        <authorList>
            <person name="Erkel C."/>
            <person name="Kube M."/>
            <person name="Reinhardt R."/>
            <person name="Liesack W."/>
        </authorList>
    </citation>
    <scope>NUCLEOTIDE SEQUENCE [LARGE SCALE GENOMIC DNA]</scope>
    <source>
        <strain evidence="12">DSM 22066 / NBRC 105507 / MRE50</strain>
    </source>
</reference>
<keyword evidence="12" id="KW-1185">Reference proteome</keyword>
<dbReference type="Gene3D" id="3.40.50.620">
    <property type="entry name" value="HUPs"/>
    <property type="match status" value="1"/>
</dbReference>
<dbReference type="InterPro" id="IPR004821">
    <property type="entry name" value="Cyt_trans-like"/>
</dbReference>
<organism evidence="11 12">
    <name type="scientific">Methanocella arvoryzae (strain DSM 22066 / NBRC 105507 / MRE50)</name>
    <dbReference type="NCBI Taxonomy" id="351160"/>
    <lineage>
        <taxon>Archaea</taxon>
        <taxon>Methanobacteriati</taxon>
        <taxon>Methanobacteriota</taxon>
        <taxon>Stenosarchaea group</taxon>
        <taxon>Methanomicrobia</taxon>
        <taxon>Methanocellales</taxon>
        <taxon>Methanocellaceae</taxon>
        <taxon>Methanocella</taxon>
    </lineage>
</organism>
<dbReference type="NCBIfam" id="NF002243">
    <property type="entry name" value="PRK01153.1"/>
    <property type="match status" value="1"/>
</dbReference>
<dbReference type="EC" id="2.7.7.1" evidence="8 9"/>
<evidence type="ECO:0000259" key="10">
    <source>
        <dbReference type="Pfam" id="PF01467"/>
    </source>
</evidence>
<evidence type="ECO:0000256" key="8">
    <source>
        <dbReference type="HAMAP-Rule" id="MF_00243"/>
    </source>
</evidence>
<comment type="catalytic activity">
    <reaction evidence="8">
        <text>beta-nicotinamide D-ribonucleotide + ATP + H(+) = diphosphate + NAD(+)</text>
        <dbReference type="Rhea" id="RHEA:21360"/>
        <dbReference type="ChEBI" id="CHEBI:14649"/>
        <dbReference type="ChEBI" id="CHEBI:15378"/>
        <dbReference type="ChEBI" id="CHEBI:30616"/>
        <dbReference type="ChEBI" id="CHEBI:33019"/>
        <dbReference type="ChEBI" id="CHEBI:57540"/>
        <dbReference type="EC" id="2.7.7.1"/>
    </reaction>
</comment>
<dbReference type="GO" id="GO:0005737">
    <property type="term" value="C:cytoplasm"/>
    <property type="evidence" value="ECO:0007669"/>
    <property type="project" value="UniProtKB-SubCell"/>
</dbReference>
<keyword evidence="3 8" id="KW-0808">Transferase</keyword>
<dbReference type="KEGG" id="rci:RCIX2287"/>
<keyword evidence="6 8" id="KW-0067">ATP-binding</keyword>
<evidence type="ECO:0000256" key="7">
    <source>
        <dbReference type="ARBA" id="ARBA00023027"/>
    </source>
</evidence>
<dbReference type="GO" id="GO:0000309">
    <property type="term" value="F:nicotinamide-nucleotide adenylyltransferase activity"/>
    <property type="evidence" value="ECO:0007669"/>
    <property type="project" value="UniProtKB-UniRule"/>
</dbReference>
<dbReference type="Proteomes" id="UP000000663">
    <property type="component" value="Chromosome"/>
</dbReference>
<evidence type="ECO:0000313" key="11">
    <source>
        <dbReference type="EMBL" id="CAJ37393.1"/>
    </source>
</evidence>
<comment type="pathway">
    <text evidence="8">Cofactor biosynthesis; NAD(+) biosynthesis; NAD(+) from nicotinamide D-ribonucleotide: step 1/1.</text>
</comment>
<evidence type="ECO:0000256" key="4">
    <source>
        <dbReference type="ARBA" id="ARBA00022695"/>
    </source>
</evidence>
<dbReference type="GO" id="GO:0009435">
    <property type="term" value="P:NAD+ biosynthetic process"/>
    <property type="evidence" value="ECO:0007669"/>
    <property type="project" value="UniProtKB-UniRule"/>
</dbReference>
<evidence type="ECO:0000256" key="1">
    <source>
        <dbReference type="ARBA" id="ARBA00010124"/>
    </source>
</evidence>
<dbReference type="GeneID" id="5143828"/>
<dbReference type="PATRIC" id="fig|351160.9.peg.889"/>
<keyword evidence="8" id="KW-0963">Cytoplasm</keyword>
<keyword evidence="4 8" id="KW-0548">Nucleotidyltransferase</keyword>
<dbReference type="STRING" id="351160.RCIX2287"/>
<dbReference type="NCBIfam" id="TIGR00125">
    <property type="entry name" value="cyt_tran_rel"/>
    <property type="match status" value="1"/>
</dbReference>
<dbReference type="NCBIfam" id="TIGR01527">
    <property type="entry name" value="arch_NMN_Atrans"/>
    <property type="match status" value="1"/>
</dbReference>
<dbReference type="Pfam" id="PF01467">
    <property type="entry name" value="CTP_transf_like"/>
    <property type="match status" value="1"/>
</dbReference>
<evidence type="ECO:0000256" key="2">
    <source>
        <dbReference type="ARBA" id="ARBA00022642"/>
    </source>
</evidence>
<gene>
    <name evidence="11" type="primary">nadR</name>
    <name evidence="11" type="ORF">RCIX2287</name>
</gene>
<dbReference type="RefSeq" id="WP_012035188.1">
    <property type="nucleotide sequence ID" value="NC_009464.1"/>
</dbReference>
<proteinExistence type="inferred from homology"/>
<feature type="domain" description="Cytidyltransferase-like" evidence="10">
    <location>
        <begin position="16"/>
        <end position="144"/>
    </location>
</feature>
<dbReference type="PANTHER" id="PTHR21342:SF0">
    <property type="entry name" value="BIFUNCTIONAL NMN ADENYLYLTRANSFERASE_NUDIX HYDROLASE"/>
    <property type="match status" value="1"/>
</dbReference>
<dbReference type="eggNOG" id="arCOG00972">
    <property type="taxonomic scope" value="Archaea"/>
</dbReference>
<evidence type="ECO:0000313" key="12">
    <source>
        <dbReference type="Proteomes" id="UP000000663"/>
    </source>
</evidence>
<evidence type="ECO:0000256" key="5">
    <source>
        <dbReference type="ARBA" id="ARBA00022741"/>
    </source>
</evidence>
<dbReference type="CDD" id="cd02166">
    <property type="entry name" value="NMNAT_Archaea"/>
    <property type="match status" value="1"/>
</dbReference>
<keyword evidence="7 8" id="KW-0520">NAD</keyword>
<dbReference type="HAMAP" id="MF_00243">
    <property type="entry name" value="NMN_adenylyltr"/>
    <property type="match status" value="1"/>
</dbReference>
<keyword evidence="5 8" id="KW-0547">Nucleotide-binding</keyword>
<dbReference type="GO" id="GO:0005524">
    <property type="term" value="F:ATP binding"/>
    <property type="evidence" value="ECO:0007669"/>
    <property type="project" value="UniProtKB-KW"/>
</dbReference>
<evidence type="ECO:0000256" key="3">
    <source>
        <dbReference type="ARBA" id="ARBA00022679"/>
    </source>
</evidence>
<dbReference type="InterPro" id="IPR014729">
    <property type="entry name" value="Rossmann-like_a/b/a_fold"/>
</dbReference>
<name>Q0W2K0_METAR</name>
<comment type="similarity">
    <text evidence="1 8">Belongs to the archaeal NMN adenylyltransferase family.</text>
</comment>
<dbReference type="UniPathway" id="UPA00253">
    <property type="reaction ID" value="UER00600"/>
</dbReference>
<dbReference type="InterPro" id="IPR006418">
    <property type="entry name" value="NMN_Atrans_arc"/>
</dbReference>
<evidence type="ECO:0000256" key="6">
    <source>
        <dbReference type="ARBA" id="ARBA00022840"/>
    </source>
</evidence>
<comment type="subcellular location">
    <subcellularLocation>
        <location evidence="8">Cytoplasm</location>
    </subcellularLocation>
</comment>
<dbReference type="PANTHER" id="PTHR21342">
    <property type="entry name" value="PHOSPHOPANTETHEINE ADENYLYLTRANSFERASE"/>
    <property type="match status" value="1"/>
</dbReference>
<evidence type="ECO:0000256" key="9">
    <source>
        <dbReference type="NCBIfam" id="TIGR01527"/>
    </source>
</evidence>
<dbReference type="AlphaFoldDB" id="Q0W2K0"/>
<keyword evidence="2 8" id="KW-0662">Pyridine nucleotide biosynthesis</keyword>
<dbReference type="SUPFAM" id="SSF52374">
    <property type="entry name" value="Nucleotidylyl transferase"/>
    <property type="match status" value="1"/>
</dbReference>
<accession>Q0W2K0</accession>
<sequence length="183" mass="20705">MAKASAHSRSGVSRAFYIGRFQPFHLGHLKVISQIAEDVDELVIGIGSAQLSHTPENPFTAGERIMMISRSLEDLDLYYYVIPINDIYRNAIWVSHVESMTPPFSQVYSNNPLVSRLFSEAGYELKHSPMYNRVAYSGTEIRRRMLSGEDWQQLVPQAVVRVVEEVGGIERLKQVSMKGDIES</sequence>